<sequence>MAGILFIVAILLALLYIGNRFFPNNPLNNLAKSLFFKQPERYSVGTHVIISGGSKGIGKSLAKKFAELGTHVTIVARNEKDLLAAKAEIEKHRKNTHVQKIRTVSLDLTTITFPCNANSDINEQQRELLDKILGEHERCDILVNCCGSAIPARFDDISQEQFHHMMQVNYFSAVNLTRVLLPIMKARSLANKVTFKATPNGRIVFVSSMCGLMSFFGYSAYSASKFALVGLAEALQMELRPFDIGVTLSFPPDTDTPGFEEENKIKPNVTAEISKVGSIYSPDDVAQAIIRDLRARRFYSTVGLENWLVLMACNSFMPSSLGRVLGECLLAGPLKLLAYFILRSWYKLVDRSASNEIIRAEIALKCSKNQSSNKKSE</sequence>
<dbReference type="PROSITE" id="PS00061">
    <property type="entry name" value="ADH_SHORT"/>
    <property type="match status" value="1"/>
</dbReference>
<evidence type="ECO:0000313" key="13">
    <source>
        <dbReference type="EMBL" id="MDE50632.1"/>
    </source>
</evidence>
<dbReference type="Pfam" id="PF00106">
    <property type="entry name" value="adh_short"/>
    <property type="match status" value="1"/>
</dbReference>
<keyword evidence="6" id="KW-0521">NADP</keyword>
<evidence type="ECO:0000256" key="11">
    <source>
        <dbReference type="RuleBase" id="RU000363"/>
    </source>
</evidence>
<gene>
    <name evidence="13" type="primary">KDSR</name>
    <name evidence="13" type="ORF">g.20506</name>
</gene>
<keyword evidence="4" id="KW-0547">Nucleotide-binding</keyword>
<dbReference type="GO" id="GO:0047560">
    <property type="term" value="F:3-dehydrosphinganine reductase activity"/>
    <property type="evidence" value="ECO:0007669"/>
    <property type="project" value="UniProtKB-EC"/>
</dbReference>
<keyword evidence="12" id="KW-0812">Transmembrane</keyword>
<keyword evidence="5" id="KW-0256">Endoplasmic reticulum</keyword>
<dbReference type="PANTHER" id="PTHR43550">
    <property type="entry name" value="3-KETODIHYDROSPHINGOSINE REDUCTASE"/>
    <property type="match status" value="1"/>
</dbReference>
<reference evidence="13" key="1">
    <citation type="submission" date="2018-10" db="EMBL/GenBank/DDBJ databases">
        <title>Transcriptome assembly of Aceria tosichella (Wheat curl mite) Type 2.</title>
        <authorList>
            <person name="Scully E.D."/>
            <person name="Geib S.M."/>
            <person name="Palmer N.A."/>
            <person name="Gupta A.K."/>
            <person name="Sarath G."/>
            <person name="Tatineni S."/>
        </authorList>
    </citation>
    <scope>NUCLEOTIDE SEQUENCE</scope>
    <source>
        <strain evidence="13">LincolnNE</strain>
    </source>
</reference>
<evidence type="ECO:0000256" key="9">
    <source>
        <dbReference type="ARBA" id="ARBA00023098"/>
    </source>
</evidence>
<dbReference type="FunFam" id="3.40.50.720:FF:000468">
    <property type="entry name" value="Short-chain dehydrogenase, putative"/>
    <property type="match status" value="1"/>
</dbReference>
<keyword evidence="12" id="KW-1133">Transmembrane helix</keyword>
<keyword evidence="7" id="KW-0746">Sphingolipid metabolism</keyword>
<dbReference type="PRINTS" id="PR00081">
    <property type="entry name" value="GDHRDH"/>
</dbReference>
<evidence type="ECO:0000256" key="8">
    <source>
        <dbReference type="ARBA" id="ARBA00023002"/>
    </source>
</evidence>
<dbReference type="EC" id="1.1.1.102" evidence="10"/>
<evidence type="ECO:0000256" key="12">
    <source>
        <dbReference type="SAM" id="Phobius"/>
    </source>
</evidence>
<dbReference type="AlphaFoldDB" id="A0A6G1SKZ1"/>
<dbReference type="GO" id="GO:0030148">
    <property type="term" value="P:sphingolipid biosynthetic process"/>
    <property type="evidence" value="ECO:0007669"/>
    <property type="project" value="InterPro"/>
</dbReference>
<name>A0A6G1SKZ1_9ACAR</name>
<comment type="pathway">
    <text evidence="2">Lipid metabolism; sphingolipid metabolism.</text>
</comment>
<proteinExistence type="inferred from homology"/>
<comment type="subcellular location">
    <subcellularLocation>
        <location evidence="1">Endoplasmic reticulum</location>
    </subcellularLocation>
</comment>
<feature type="transmembrane region" description="Helical" evidence="12">
    <location>
        <begin position="203"/>
        <end position="221"/>
    </location>
</feature>
<dbReference type="Gene3D" id="3.40.50.720">
    <property type="entry name" value="NAD(P)-binding Rossmann-like Domain"/>
    <property type="match status" value="1"/>
</dbReference>
<dbReference type="EMBL" id="GGYP01005861">
    <property type="protein sequence ID" value="MDE50632.1"/>
    <property type="molecule type" value="Transcribed_RNA"/>
</dbReference>
<dbReference type="PRINTS" id="PR00080">
    <property type="entry name" value="SDRFAMILY"/>
</dbReference>
<comment type="similarity">
    <text evidence="11">Belongs to the short-chain dehydrogenases/reductases (SDR) family.</text>
</comment>
<dbReference type="PANTHER" id="PTHR43550:SF3">
    <property type="entry name" value="3-KETODIHYDROSPHINGOSINE REDUCTASE"/>
    <property type="match status" value="1"/>
</dbReference>
<accession>A0A6G1SKZ1</accession>
<dbReference type="InterPro" id="IPR002347">
    <property type="entry name" value="SDR_fam"/>
</dbReference>
<keyword evidence="8" id="KW-0560">Oxidoreductase</keyword>
<keyword evidence="9" id="KW-0443">Lipid metabolism</keyword>
<dbReference type="CDD" id="cd08939">
    <property type="entry name" value="KDSR-like_SDR_c"/>
    <property type="match status" value="1"/>
</dbReference>
<evidence type="ECO:0000256" key="5">
    <source>
        <dbReference type="ARBA" id="ARBA00022824"/>
    </source>
</evidence>
<evidence type="ECO:0000256" key="4">
    <source>
        <dbReference type="ARBA" id="ARBA00022741"/>
    </source>
</evidence>
<dbReference type="InterPro" id="IPR036291">
    <property type="entry name" value="NAD(P)-bd_dom_sf"/>
</dbReference>
<evidence type="ECO:0000256" key="7">
    <source>
        <dbReference type="ARBA" id="ARBA00022919"/>
    </source>
</evidence>
<evidence type="ECO:0000256" key="1">
    <source>
        <dbReference type="ARBA" id="ARBA00004240"/>
    </source>
</evidence>
<dbReference type="SUPFAM" id="SSF51735">
    <property type="entry name" value="NAD(P)-binding Rossmann-fold domains"/>
    <property type="match status" value="1"/>
</dbReference>
<dbReference type="InterPro" id="IPR045022">
    <property type="entry name" value="KDSR-like"/>
</dbReference>
<keyword evidence="12" id="KW-0472">Membrane</keyword>
<organism evidence="13">
    <name type="scientific">Aceria tosichella</name>
    <name type="common">wheat curl mite</name>
    <dbReference type="NCBI Taxonomy" id="561515"/>
    <lineage>
        <taxon>Eukaryota</taxon>
        <taxon>Metazoa</taxon>
        <taxon>Ecdysozoa</taxon>
        <taxon>Arthropoda</taxon>
        <taxon>Chelicerata</taxon>
        <taxon>Arachnida</taxon>
        <taxon>Acari</taxon>
        <taxon>Acariformes</taxon>
        <taxon>Trombidiformes</taxon>
        <taxon>Prostigmata</taxon>
        <taxon>Eupodina</taxon>
        <taxon>Eriophyoidea</taxon>
        <taxon>Eriophyidae</taxon>
        <taxon>Eriophyinae</taxon>
        <taxon>Aceriini</taxon>
        <taxon>Aceria</taxon>
    </lineage>
</organism>
<evidence type="ECO:0000256" key="3">
    <source>
        <dbReference type="ARBA" id="ARBA00004991"/>
    </source>
</evidence>
<dbReference type="GO" id="GO:0006666">
    <property type="term" value="P:3-keto-sphinganine metabolic process"/>
    <property type="evidence" value="ECO:0007669"/>
    <property type="project" value="InterPro"/>
</dbReference>
<comment type="pathway">
    <text evidence="3">Sphingolipid metabolism.</text>
</comment>
<dbReference type="GO" id="GO:0000166">
    <property type="term" value="F:nucleotide binding"/>
    <property type="evidence" value="ECO:0007669"/>
    <property type="project" value="UniProtKB-KW"/>
</dbReference>
<evidence type="ECO:0000256" key="2">
    <source>
        <dbReference type="ARBA" id="ARBA00004760"/>
    </source>
</evidence>
<dbReference type="GO" id="GO:0005789">
    <property type="term" value="C:endoplasmic reticulum membrane"/>
    <property type="evidence" value="ECO:0007669"/>
    <property type="project" value="TreeGrafter"/>
</dbReference>
<protein>
    <recommendedName>
        <fullName evidence="10">3-dehydrosphinganine reductase</fullName>
        <ecNumber evidence="10">1.1.1.102</ecNumber>
    </recommendedName>
</protein>
<dbReference type="InterPro" id="IPR020904">
    <property type="entry name" value="Sc_DH/Rdtase_CS"/>
</dbReference>
<evidence type="ECO:0000256" key="10">
    <source>
        <dbReference type="ARBA" id="ARBA00026112"/>
    </source>
</evidence>
<evidence type="ECO:0000256" key="6">
    <source>
        <dbReference type="ARBA" id="ARBA00022857"/>
    </source>
</evidence>